<evidence type="ECO:0000256" key="3">
    <source>
        <dbReference type="ARBA" id="ARBA00022679"/>
    </source>
</evidence>
<dbReference type="Gene3D" id="3.40.50.150">
    <property type="entry name" value="Vaccinia Virus protein VP39"/>
    <property type="match status" value="1"/>
</dbReference>
<dbReference type="InterPro" id="IPR029063">
    <property type="entry name" value="SAM-dependent_MTases_sf"/>
</dbReference>
<dbReference type="PANTHER" id="PTHR45875">
    <property type="entry name" value="METHYLTRANSFERASE N6AMT1"/>
    <property type="match status" value="1"/>
</dbReference>
<comment type="similarity">
    <text evidence="1">Belongs to the eukaryotic/archaeal PrmC-related family.</text>
</comment>
<keyword evidence="4" id="KW-0949">S-adenosyl-L-methionine</keyword>
<dbReference type="PANTHER" id="PTHR45875:SF1">
    <property type="entry name" value="METHYLTRANSFERASE N6AMT1"/>
    <property type="match status" value="1"/>
</dbReference>
<evidence type="ECO:0000256" key="2">
    <source>
        <dbReference type="ARBA" id="ARBA00022603"/>
    </source>
</evidence>
<evidence type="ECO:0000313" key="6">
    <source>
        <dbReference type="Proteomes" id="UP000250266"/>
    </source>
</evidence>
<evidence type="ECO:0000313" key="5">
    <source>
        <dbReference type="EMBL" id="OCK81489.1"/>
    </source>
</evidence>
<keyword evidence="6" id="KW-1185">Reference proteome</keyword>
<proteinExistence type="inferred from homology"/>
<reference evidence="5 6" key="1">
    <citation type="journal article" date="2016" name="Nat. Commun.">
        <title>Ectomycorrhizal ecology is imprinted in the genome of the dominant symbiotic fungus Cenococcum geophilum.</title>
        <authorList>
            <consortium name="DOE Joint Genome Institute"/>
            <person name="Peter M."/>
            <person name="Kohler A."/>
            <person name="Ohm R.A."/>
            <person name="Kuo A."/>
            <person name="Krutzmann J."/>
            <person name="Morin E."/>
            <person name="Arend M."/>
            <person name="Barry K.W."/>
            <person name="Binder M."/>
            <person name="Choi C."/>
            <person name="Clum A."/>
            <person name="Copeland A."/>
            <person name="Grisel N."/>
            <person name="Haridas S."/>
            <person name="Kipfer T."/>
            <person name="LaButti K."/>
            <person name="Lindquist E."/>
            <person name="Lipzen A."/>
            <person name="Maire R."/>
            <person name="Meier B."/>
            <person name="Mihaltcheva S."/>
            <person name="Molinier V."/>
            <person name="Murat C."/>
            <person name="Poggeler S."/>
            <person name="Quandt C.A."/>
            <person name="Sperisen C."/>
            <person name="Tritt A."/>
            <person name="Tisserant E."/>
            <person name="Crous P.W."/>
            <person name="Henrissat B."/>
            <person name="Nehls U."/>
            <person name="Egli S."/>
            <person name="Spatafora J.W."/>
            <person name="Grigoriev I.V."/>
            <person name="Martin F.M."/>
        </authorList>
    </citation>
    <scope>NUCLEOTIDE SEQUENCE [LARGE SCALE GENOMIC DNA]</scope>
    <source>
        <strain evidence="5 6">CBS 459.81</strain>
    </source>
</reference>
<dbReference type="GO" id="GO:0008276">
    <property type="term" value="F:protein methyltransferase activity"/>
    <property type="evidence" value="ECO:0007669"/>
    <property type="project" value="TreeGrafter"/>
</dbReference>
<keyword evidence="3" id="KW-0808">Transferase</keyword>
<dbReference type="GO" id="GO:0035657">
    <property type="term" value="C:eRF1 methyltransferase complex"/>
    <property type="evidence" value="ECO:0007669"/>
    <property type="project" value="TreeGrafter"/>
</dbReference>
<dbReference type="SUPFAM" id="SSF53335">
    <property type="entry name" value="S-adenosyl-L-methionine-dependent methyltransferases"/>
    <property type="match status" value="1"/>
</dbReference>
<name>A0A8E2ECY8_9PEZI</name>
<dbReference type="GO" id="GO:0003676">
    <property type="term" value="F:nucleic acid binding"/>
    <property type="evidence" value="ECO:0007669"/>
    <property type="project" value="InterPro"/>
</dbReference>
<keyword evidence="2" id="KW-0489">Methyltransferase</keyword>
<organism evidence="5 6">
    <name type="scientific">Lepidopterella palustris CBS 459.81</name>
    <dbReference type="NCBI Taxonomy" id="1314670"/>
    <lineage>
        <taxon>Eukaryota</taxon>
        <taxon>Fungi</taxon>
        <taxon>Dikarya</taxon>
        <taxon>Ascomycota</taxon>
        <taxon>Pezizomycotina</taxon>
        <taxon>Dothideomycetes</taxon>
        <taxon>Pleosporomycetidae</taxon>
        <taxon>Mytilinidiales</taxon>
        <taxon>Argynnaceae</taxon>
        <taxon>Lepidopterella</taxon>
    </lineage>
</organism>
<sequence>MLPTPSTSHVSFDNVYEPAEDSFLLLDTLSSPSETAFLHEKFNNSSADHSEETTQNSSVPLVLEVGTGSGVVLAFVAANANAILGRKDLLTLGTDINNFACRASAKTVQTAITEAPNISSHGYFLGVVNADLTSSIRPASVDILIFNPPYVPTAELPSLSLHDDYNRISYENKTTIFERDSHLLSLSYAGGVDGMEITNKLLEQLPDILQPERGVAYILLCAQNKPNEVKERVRLWGSSWAVKTVGYSGKQAGWEKLQVIRIWKKPSLGDKCPIAGKDPSV</sequence>
<dbReference type="AlphaFoldDB" id="A0A8E2ECY8"/>
<dbReference type="GO" id="GO:0032259">
    <property type="term" value="P:methylation"/>
    <property type="evidence" value="ECO:0007669"/>
    <property type="project" value="UniProtKB-KW"/>
</dbReference>
<gene>
    <name evidence="5" type="ORF">K432DRAFT_15969</name>
</gene>
<accession>A0A8E2ECY8</accession>
<dbReference type="InterPro" id="IPR052190">
    <property type="entry name" value="Euk-Arch_PrmC-MTase"/>
</dbReference>
<dbReference type="PROSITE" id="PS00092">
    <property type="entry name" value="N6_MTASE"/>
    <property type="match status" value="1"/>
</dbReference>
<protein>
    <recommendedName>
        <fullName evidence="7">Methyltransferase small domain-containing protein</fullName>
    </recommendedName>
</protein>
<dbReference type="GO" id="GO:0008757">
    <property type="term" value="F:S-adenosylmethionine-dependent methyltransferase activity"/>
    <property type="evidence" value="ECO:0007669"/>
    <property type="project" value="TreeGrafter"/>
</dbReference>
<dbReference type="OrthoDB" id="406152at2759"/>
<evidence type="ECO:0008006" key="7">
    <source>
        <dbReference type="Google" id="ProtNLM"/>
    </source>
</evidence>
<dbReference type="FunFam" id="3.40.50.150:FF:000274">
    <property type="entry name" value="ERF1 methyltransferase catalytic subunit MTQ2"/>
    <property type="match status" value="1"/>
</dbReference>
<dbReference type="EMBL" id="KV744919">
    <property type="protein sequence ID" value="OCK81489.1"/>
    <property type="molecule type" value="Genomic_DNA"/>
</dbReference>
<dbReference type="Proteomes" id="UP000250266">
    <property type="component" value="Unassembled WGS sequence"/>
</dbReference>
<evidence type="ECO:0000256" key="4">
    <source>
        <dbReference type="ARBA" id="ARBA00022691"/>
    </source>
</evidence>
<dbReference type="InterPro" id="IPR002052">
    <property type="entry name" value="DNA_methylase_N6_adenine_CS"/>
</dbReference>
<evidence type="ECO:0000256" key="1">
    <source>
        <dbReference type="ARBA" id="ARBA00006149"/>
    </source>
</evidence>